<dbReference type="AlphaFoldDB" id="A0A699I7B8"/>
<protein>
    <submittedName>
        <fullName evidence="3">Putative reverse transcriptase domain-containing protein</fullName>
    </submittedName>
</protein>
<dbReference type="InterPro" id="IPR036397">
    <property type="entry name" value="RNaseH_sf"/>
</dbReference>
<dbReference type="EMBL" id="BKCJ010255209">
    <property type="protein sequence ID" value="GEZ23329.1"/>
    <property type="molecule type" value="Genomic_DNA"/>
</dbReference>
<dbReference type="PANTHER" id="PTHR35046">
    <property type="entry name" value="ZINC KNUCKLE (CCHC-TYPE) FAMILY PROTEIN"/>
    <property type="match status" value="1"/>
</dbReference>
<feature type="coiled-coil region" evidence="1">
    <location>
        <begin position="611"/>
        <end position="638"/>
    </location>
</feature>
<name>A0A699I7B8_TANCI</name>
<dbReference type="Pfam" id="PF03732">
    <property type="entry name" value="Retrotrans_gag"/>
    <property type="match status" value="1"/>
</dbReference>
<dbReference type="GO" id="GO:0003676">
    <property type="term" value="F:nucleic acid binding"/>
    <property type="evidence" value="ECO:0007669"/>
    <property type="project" value="InterPro"/>
</dbReference>
<dbReference type="InterPro" id="IPR012337">
    <property type="entry name" value="RNaseH-like_sf"/>
</dbReference>
<gene>
    <name evidence="3" type="ORF">Tci_495302</name>
</gene>
<dbReference type="InterPro" id="IPR001584">
    <property type="entry name" value="Integrase_cat-core"/>
</dbReference>
<accession>A0A699I7B8</accession>
<dbReference type="GO" id="GO:0003964">
    <property type="term" value="F:RNA-directed DNA polymerase activity"/>
    <property type="evidence" value="ECO:0007669"/>
    <property type="project" value="UniProtKB-KW"/>
</dbReference>
<keyword evidence="3" id="KW-0548">Nucleotidyltransferase</keyword>
<evidence type="ECO:0000256" key="1">
    <source>
        <dbReference type="SAM" id="Coils"/>
    </source>
</evidence>
<dbReference type="PROSITE" id="PS50994">
    <property type="entry name" value="INTEGRASE"/>
    <property type="match status" value="1"/>
</dbReference>
<dbReference type="SUPFAM" id="SSF53098">
    <property type="entry name" value="Ribonuclease H-like"/>
    <property type="match status" value="1"/>
</dbReference>
<reference evidence="3" key="1">
    <citation type="journal article" date="2019" name="Sci. Rep.">
        <title>Draft genome of Tanacetum cinerariifolium, the natural source of mosquito coil.</title>
        <authorList>
            <person name="Yamashiro T."/>
            <person name="Shiraishi A."/>
            <person name="Satake H."/>
            <person name="Nakayama K."/>
        </authorList>
    </citation>
    <scope>NUCLEOTIDE SEQUENCE</scope>
</reference>
<evidence type="ECO:0000259" key="2">
    <source>
        <dbReference type="PROSITE" id="PS50994"/>
    </source>
</evidence>
<comment type="caution">
    <text evidence="3">The sequence shown here is derived from an EMBL/GenBank/DDBJ whole genome shotgun (WGS) entry which is preliminary data.</text>
</comment>
<keyword evidence="3" id="KW-0808">Transferase</keyword>
<dbReference type="InterPro" id="IPR041588">
    <property type="entry name" value="Integrase_H2C2"/>
</dbReference>
<dbReference type="Pfam" id="PF17921">
    <property type="entry name" value="Integrase_H2C2"/>
    <property type="match status" value="1"/>
</dbReference>
<dbReference type="InterPro" id="IPR005162">
    <property type="entry name" value="Retrotrans_gag_dom"/>
</dbReference>
<feature type="domain" description="Integrase catalytic" evidence="2">
    <location>
        <begin position="489"/>
        <end position="662"/>
    </location>
</feature>
<organism evidence="3">
    <name type="scientific">Tanacetum cinerariifolium</name>
    <name type="common">Dalmatian daisy</name>
    <name type="synonym">Chrysanthemum cinerariifolium</name>
    <dbReference type="NCBI Taxonomy" id="118510"/>
    <lineage>
        <taxon>Eukaryota</taxon>
        <taxon>Viridiplantae</taxon>
        <taxon>Streptophyta</taxon>
        <taxon>Embryophyta</taxon>
        <taxon>Tracheophyta</taxon>
        <taxon>Spermatophyta</taxon>
        <taxon>Magnoliopsida</taxon>
        <taxon>eudicotyledons</taxon>
        <taxon>Gunneridae</taxon>
        <taxon>Pentapetalae</taxon>
        <taxon>asterids</taxon>
        <taxon>campanulids</taxon>
        <taxon>Asterales</taxon>
        <taxon>Asteraceae</taxon>
        <taxon>Asteroideae</taxon>
        <taxon>Anthemideae</taxon>
        <taxon>Anthemidinae</taxon>
        <taxon>Tanacetum</taxon>
    </lineage>
</organism>
<keyword evidence="3" id="KW-0695">RNA-directed DNA polymerase</keyword>
<dbReference type="GO" id="GO:0015074">
    <property type="term" value="P:DNA integration"/>
    <property type="evidence" value="ECO:0007669"/>
    <property type="project" value="InterPro"/>
</dbReference>
<dbReference type="Gene3D" id="3.30.420.10">
    <property type="entry name" value="Ribonuclease H-like superfamily/Ribonuclease H"/>
    <property type="match status" value="1"/>
</dbReference>
<dbReference type="Gene3D" id="1.10.340.70">
    <property type="match status" value="1"/>
</dbReference>
<sequence length="662" mass="77547">MVDKHHKEVQKAFTSMGAEYLIYDATRDENENENDIATYHDFTACDVPKFDGALDPIASTRCLAAVKGAFRTSNCKEKNKVNFASNFLRDSAKMWWEGKVSEKGEEWIGACTWKEFKELFNAEFTPAKEIDRIREEFQTLMQTNESVNEMWKKFNDLIRYCPEYHGNEKLKVERFQRMLRDDIREVISPFKCTTLDDLQSRARVREADLLRKKNKEAKETKRKLSLEIVMPKSLNMIREERVEELKLRHHAIEAKPLKSIKEEKVEKAGIPNPTARVYMMATEEDKVVCDVVTGIKVDPAKIEAVMNWQTPKDIGEIRKKKDPNMRQQRWLGLLKDYDCEIRYHPDKTNVVANALSRKEREKVTWVYSLQMIVTSDLFDRIKAAQEEALKEENWKSERIASYIPYLEDDSRGVKTCQGRIYILFRSNVKELLLEEALKSKYSIHPGTTKMYLDLKRNYWWPGMKRDCAKYVEKCLTCLKVKAEHQNSYGKIQPLEIAVWKWEKITMDFVTKLPRTTKKHDSIWVIVDRLTKSAHLNPIRENMPVQKLAKIHVNEIVARHGVPVSIISNRDGRFTSNFWRDFQEELGTRLHISTTFHPQTGGSRESASTDVVLSTTEKIKTIRERLKEAQDRWKSYANERYNRPSQYSIIGIAFPSLLFQPMF</sequence>
<proteinExistence type="predicted"/>
<dbReference type="PANTHER" id="PTHR35046:SF26">
    <property type="entry name" value="RNA-DIRECTED DNA POLYMERASE"/>
    <property type="match status" value="1"/>
</dbReference>
<evidence type="ECO:0000313" key="3">
    <source>
        <dbReference type="EMBL" id="GEZ23329.1"/>
    </source>
</evidence>
<keyword evidence="1" id="KW-0175">Coiled coil</keyword>